<evidence type="ECO:0000256" key="1">
    <source>
        <dbReference type="ARBA" id="ARBA00005322"/>
    </source>
</evidence>
<keyword evidence="6" id="KW-0804">Transcription</keyword>
<dbReference type="SUPFAM" id="SSF101498">
    <property type="entry name" value="Anti-sigma factor FlgM"/>
    <property type="match status" value="1"/>
</dbReference>
<dbReference type="NCBIfam" id="TIGR03824">
    <property type="entry name" value="FlgM_jcvi"/>
    <property type="match status" value="1"/>
</dbReference>
<dbReference type="EMBL" id="JXSU01000007">
    <property type="protein sequence ID" value="KIS24537.1"/>
    <property type="molecule type" value="Genomic_DNA"/>
</dbReference>
<gene>
    <name evidence="8" type="ORF">N495_13485</name>
</gene>
<keyword evidence="8" id="KW-0969">Cilium</keyword>
<evidence type="ECO:0000256" key="2">
    <source>
        <dbReference type="ARBA" id="ARBA00017823"/>
    </source>
</evidence>
<protein>
    <recommendedName>
        <fullName evidence="2">Negative regulator of flagellin synthesis</fullName>
    </recommendedName>
</protein>
<evidence type="ECO:0000256" key="3">
    <source>
        <dbReference type="ARBA" id="ARBA00022491"/>
    </source>
</evidence>
<evidence type="ECO:0000256" key="5">
    <source>
        <dbReference type="ARBA" id="ARBA00023015"/>
    </source>
</evidence>
<dbReference type="RefSeq" id="WP_043032209.1">
    <property type="nucleotide sequence ID" value="NZ_JXSU01000007.1"/>
</dbReference>
<keyword evidence="4" id="KW-1005">Bacterial flagellum biogenesis</keyword>
<dbReference type="Proteomes" id="UP000032250">
    <property type="component" value="Unassembled WGS sequence"/>
</dbReference>
<dbReference type="HOGENOM" id="CLU_169011_1_0_9"/>
<keyword evidence="5" id="KW-0805">Transcription regulation</keyword>
<dbReference type="GO" id="GO:0044781">
    <property type="term" value="P:bacterial-type flagellum organization"/>
    <property type="evidence" value="ECO:0007669"/>
    <property type="project" value="UniProtKB-KW"/>
</dbReference>
<evidence type="ECO:0000313" key="9">
    <source>
        <dbReference type="Proteomes" id="UP000032250"/>
    </source>
</evidence>
<dbReference type="AlphaFoldDB" id="A0A0D1BXE0"/>
<dbReference type="InterPro" id="IPR035890">
    <property type="entry name" value="Anti-sigma-28_factor_FlgM_sf"/>
</dbReference>
<dbReference type="InterPro" id="IPR007412">
    <property type="entry name" value="FlgM"/>
</dbReference>
<evidence type="ECO:0000256" key="6">
    <source>
        <dbReference type="ARBA" id="ARBA00023163"/>
    </source>
</evidence>
<dbReference type="Pfam" id="PF04316">
    <property type="entry name" value="FlgM"/>
    <property type="match status" value="1"/>
</dbReference>
<organism evidence="8 9">
    <name type="scientific">Clostridium botulinum B2 450</name>
    <dbReference type="NCBI Taxonomy" id="1379739"/>
    <lineage>
        <taxon>Bacteria</taxon>
        <taxon>Bacillati</taxon>
        <taxon>Bacillota</taxon>
        <taxon>Clostridia</taxon>
        <taxon>Eubacteriales</taxon>
        <taxon>Clostridiaceae</taxon>
        <taxon>Clostridium</taxon>
    </lineage>
</organism>
<comment type="caution">
    <text evidence="8">The sequence shown here is derived from an EMBL/GenBank/DDBJ whole genome shotgun (WGS) entry which is preliminary data.</text>
</comment>
<keyword evidence="8" id="KW-0282">Flagellum</keyword>
<evidence type="ECO:0000256" key="4">
    <source>
        <dbReference type="ARBA" id="ARBA00022795"/>
    </source>
</evidence>
<dbReference type="PATRIC" id="fig|1379739.3.peg.3085"/>
<proteinExistence type="inferred from homology"/>
<accession>A0A0D1BXE0</accession>
<evidence type="ECO:0000313" key="8">
    <source>
        <dbReference type="EMBL" id="KIS24537.1"/>
    </source>
</evidence>
<comment type="similarity">
    <text evidence="1">Belongs to the FlgM family.</text>
</comment>
<feature type="domain" description="Anti-sigma-28 factor FlgM C-terminal" evidence="7">
    <location>
        <begin position="32"/>
        <end position="87"/>
    </location>
</feature>
<dbReference type="OrthoDB" id="2112800at2"/>
<evidence type="ECO:0000259" key="7">
    <source>
        <dbReference type="Pfam" id="PF04316"/>
    </source>
</evidence>
<reference evidence="8 9" key="1">
    <citation type="submission" date="2014-06" db="EMBL/GenBank/DDBJ databases">
        <title>Genome characterization of distinct group I Clostridium botulinum lineages.</title>
        <authorList>
            <person name="Giordani F."/>
            <person name="Anselmo A."/>
            <person name="Fillo S."/>
            <person name="Palozzi A.M."/>
            <person name="Fortunato A."/>
            <person name="Gentile B."/>
            <person name="Ciammaruconi A."/>
            <person name="Anniballi F."/>
            <person name="De Medici D."/>
            <person name="Lista F."/>
        </authorList>
    </citation>
    <scope>NUCLEOTIDE SEQUENCE [LARGE SCALE GENOMIC DNA]</scope>
    <source>
        <strain evidence="8 9">B2 450</strain>
    </source>
</reference>
<dbReference type="GO" id="GO:0045892">
    <property type="term" value="P:negative regulation of DNA-templated transcription"/>
    <property type="evidence" value="ECO:0007669"/>
    <property type="project" value="InterPro"/>
</dbReference>
<sequence length="93" mass="10672">MKINGVGITNSINAYNANKKITEKEEVKSLKDKIEISHLGKSLTTYSLDDKFLNEKERLDRVNDIKDKIEKGTYKVDSKLVAEKLLNNIKENF</sequence>
<name>A0A0D1BXE0_CLOBO</name>
<keyword evidence="3" id="KW-0678">Repressor</keyword>
<dbReference type="InterPro" id="IPR031316">
    <property type="entry name" value="FlgM_C"/>
</dbReference>
<keyword evidence="8" id="KW-0966">Cell projection</keyword>